<gene>
    <name evidence="2" type="ORF">CTQ69_23070</name>
</gene>
<keyword evidence="1" id="KW-0472">Membrane</keyword>
<dbReference type="Gene3D" id="1.20.120.20">
    <property type="entry name" value="Apolipoprotein"/>
    <property type="match status" value="1"/>
</dbReference>
<dbReference type="Proteomes" id="UP000839735">
    <property type="component" value="Unassembled WGS sequence"/>
</dbReference>
<evidence type="ECO:0000313" key="2">
    <source>
        <dbReference type="EMBL" id="ECC3916798.1"/>
    </source>
</evidence>
<keyword evidence="1" id="KW-0812">Transmembrane</keyword>
<sequence>MSEQNNNLLDADQLITDVFEKTRIKISKNDPLFITIELHQKILDSILLKIRESNVLITDNLRDKLSEDILLLNSEISKLPDAIDSKTEELRNAAVALHDEFQQSKGEVKGSIEEARTNATVRLYEAVSDVSEAAKKVIDAANKAVDDIKNNADTVINTTLKTALDNYDGKTTDITKKLDNAIRNAFDKSTKKFMAICGIALFFSTVLQLGMWGWFVYMLTR</sequence>
<evidence type="ECO:0000256" key="1">
    <source>
        <dbReference type="SAM" id="Phobius"/>
    </source>
</evidence>
<name>A0A5Y1YD91_SALDZ</name>
<organism evidence="2">
    <name type="scientific">Salmonella diarizonae</name>
    <dbReference type="NCBI Taxonomy" id="59204"/>
    <lineage>
        <taxon>Bacteria</taxon>
        <taxon>Pseudomonadati</taxon>
        <taxon>Pseudomonadota</taxon>
        <taxon>Gammaproteobacteria</taxon>
        <taxon>Enterobacterales</taxon>
        <taxon>Enterobacteriaceae</taxon>
        <taxon>Salmonella</taxon>
    </lineage>
</organism>
<feature type="transmembrane region" description="Helical" evidence="1">
    <location>
        <begin position="193"/>
        <end position="215"/>
    </location>
</feature>
<proteinExistence type="predicted"/>
<dbReference type="EMBL" id="AAIBIC010000038">
    <property type="protein sequence ID" value="ECC3916798.1"/>
    <property type="molecule type" value="Genomic_DNA"/>
</dbReference>
<keyword evidence="1" id="KW-1133">Transmembrane helix</keyword>
<dbReference type="AlphaFoldDB" id="A0A5Y1YD91"/>
<protein>
    <submittedName>
        <fullName evidence="2">Uncharacterized protein</fullName>
    </submittedName>
</protein>
<reference evidence="2" key="1">
    <citation type="submission" date="2018-08" db="EMBL/GenBank/DDBJ databases">
        <authorList>
            <person name="Ashton P.M."/>
            <person name="Dallman T."/>
            <person name="Nair S."/>
            <person name="De Pinna E."/>
            <person name="Peters T."/>
            <person name="Grant K."/>
        </authorList>
    </citation>
    <scope>NUCLEOTIDE SEQUENCE [LARGE SCALE GENOMIC DNA]</scope>
    <source>
        <strain evidence="2">294779</strain>
    </source>
</reference>
<accession>A0A5Y1YD91</accession>
<comment type="caution">
    <text evidence="2">The sequence shown here is derived from an EMBL/GenBank/DDBJ whole genome shotgun (WGS) entry which is preliminary data.</text>
</comment>